<feature type="transmembrane region" description="Helical" evidence="1">
    <location>
        <begin position="68"/>
        <end position="90"/>
    </location>
</feature>
<feature type="transmembrane region" description="Helical" evidence="1">
    <location>
        <begin position="179"/>
        <end position="200"/>
    </location>
</feature>
<sequence>MEFEDYLNVTIWINIRVCFPFTILAIGLCCMVHLDHCPVTYYLNLLIANLVQLITLVVLVLTRDGHNLNLACLIICCSAAMVSLYFRMIIALERYFFISWPQLLFIIQTKGSVIICVLVWVLCMVLLPLLISSGFEISVFVFALIPFPVFLFCPLGTCISLPRATSVCAERKRRIVGTFVLLLVNYGVTIILPASAFILYRFYGPYLVTQIFLTLFLLSSFMDLFLFVFMHEGPIDKVLMCLCCCRMNTSAVDDGSRL</sequence>
<reference evidence="2 3" key="1">
    <citation type="submission" date="2021-06" db="EMBL/GenBank/DDBJ databases">
        <authorList>
            <person name="Palmer J.M."/>
        </authorList>
    </citation>
    <scope>NUCLEOTIDE SEQUENCE [LARGE SCALE GENOMIC DNA]</scope>
    <source>
        <strain evidence="2 3">XC_2019</strain>
        <tissue evidence="2">Muscle</tissue>
    </source>
</reference>
<dbReference type="EMBL" id="JAHRIN010045662">
    <property type="protein sequence ID" value="MEQ2207723.1"/>
    <property type="molecule type" value="Genomic_DNA"/>
</dbReference>
<keyword evidence="1" id="KW-1133">Transmembrane helix</keyword>
<organism evidence="2 3">
    <name type="scientific">Xenoophorus captivus</name>
    <dbReference type="NCBI Taxonomy" id="1517983"/>
    <lineage>
        <taxon>Eukaryota</taxon>
        <taxon>Metazoa</taxon>
        <taxon>Chordata</taxon>
        <taxon>Craniata</taxon>
        <taxon>Vertebrata</taxon>
        <taxon>Euteleostomi</taxon>
        <taxon>Actinopterygii</taxon>
        <taxon>Neopterygii</taxon>
        <taxon>Teleostei</taxon>
        <taxon>Neoteleostei</taxon>
        <taxon>Acanthomorphata</taxon>
        <taxon>Ovalentaria</taxon>
        <taxon>Atherinomorphae</taxon>
        <taxon>Cyprinodontiformes</taxon>
        <taxon>Goodeidae</taxon>
        <taxon>Xenoophorus</taxon>
    </lineage>
</organism>
<accession>A0ABV0RHT5</accession>
<feature type="transmembrane region" description="Helical" evidence="1">
    <location>
        <begin position="206"/>
        <end position="230"/>
    </location>
</feature>
<evidence type="ECO:0000256" key="1">
    <source>
        <dbReference type="SAM" id="Phobius"/>
    </source>
</evidence>
<keyword evidence="1" id="KW-0472">Membrane</keyword>
<feature type="transmembrane region" description="Helical" evidence="1">
    <location>
        <begin position="41"/>
        <end position="62"/>
    </location>
</feature>
<name>A0ABV0RHT5_9TELE</name>
<keyword evidence="1" id="KW-0812">Transmembrane</keyword>
<feature type="transmembrane region" description="Helical" evidence="1">
    <location>
        <begin position="12"/>
        <end position="34"/>
    </location>
</feature>
<evidence type="ECO:0000313" key="2">
    <source>
        <dbReference type="EMBL" id="MEQ2207723.1"/>
    </source>
</evidence>
<feature type="transmembrane region" description="Helical" evidence="1">
    <location>
        <begin position="137"/>
        <end position="159"/>
    </location>
</feature>
<gene>
    <name evidence="2" type="ORF">XENOCAPTIV_017519</name>
</gene>
<comment type="caution">
    <text evidence="2">The sequence shown here is derived from an EMBL/GenBank/DDBJ whole genome shotgun (WGS) entry which is preliminary data.</text>
</comment>
<dbReference type="Proteomes" id="UP001434883">
    <property type="component" value="Unassembled WGS sequence"/>
</dbReference>
<evidence type="ECO:0000313" key="3">
    <source>
        <dbReference type="Proteomes" id="UP001434883"/>
    </source>
</evidence>
<feature type="transmembrane region" description="Helical" evidence="1">
    <location>
        <begin position="111"/>
        <end position="131"/>
    </location>
</feature>
<protein>
    <recommendedName>
        <fullName evidence="4">G-protein coupled receptors family 1 profile domain-containing protein</fullName>
    </recommendedName>
</protein>
<keyword evidence="3" id="KW-1185">Reference proteome</keyword>
<evidence type="ECO:0008006" key="4">
    <source>
        <dbReference type="Google" id="ProtNLM"/>
    </source>
</evidence>
<dbReference type="SUPFAM" id="SSF81321">
    <property type="entry name" value="Family A G protein-coupled receptor-like"/>
    <property type="match status" value="1"/>
</dbReference>
<proteinExistence type="predicted"/>